<gene>
    <name evidence="1" type="ORF">SPARVUS_LOCUS4065919</name>
</gene>
<sequence length="26" mass="3027">MFLHESPILSITRGSHWRVAILMLSM</sequence>
<proteinExistence type="predicted"/>
<accession>A0ABN9C0R1</accession>
<dbReference type="Proteomes" id="UP001162483">
    <property type="component" value="Unassembled WGS sequence"/>
</dbReference>
<keyword evidence="2" id="KW-1185">Reference proteome</keyword>
<comment type="caution">
    <text evidence="1">The sequence shown here is derived from an EMBL/GenBank/DDBJ whole genome shotgun (WGS) entry which is preliminary data.</text>
</comment>
<name>A0ABN9C0R1_9NEOB</name>
<reference evidence="1" key="1">
    <citation type="submission" date="2023-05" db="EMBL/GenBank/DDBJ databases">
        <authorList>
            <person name="Stuckert A."/>
        </authorList>
    </citation>
    <scope>NUCLEOTIDE SEQUENCE</scope>
</reference>
<evidence type="ECO:0000313" key="1">
    <source>
        <dbReference type="EMBL" id="CAI9553574.1"/>
    </source>
</evidence>
<evidence type="ECO:0000313" key="2">
    <source>
        <dbReference type="Proteomes" id="UP001162483"/>
    </source>
</evidence>
<dbReference type="EMBL" id="CATNWA010007214">
    <property type="protein sequence ID" value="CAI9553574.1"/>
    <property type="molecule type" value="Genomic_DNA"/>
</dbReference>
<protein>
    <submittedName>
        <fullName evidence="1">Uncharacterized protein</fullName>
    </submittedName>
</protein>
<organism evidence="1 2">
    <name type="scientific">Staurois parvus</name>
    <dbReference type="NCBI Taxonomy" id="386267"/>
    <lineage>
        <taxon>Eukaryota</taxon>
        <taxon>Metazoa</taxon>
        <taxon>Chordata</taxon>
        <taxon>Craniata</taxon>
        <taxon>Vertebrata</taxon>
        <taxon>Euteleostomi</taxon>
        <taxon>Amphibia</taxon>
        <taxon>Batrachia</taxon>
        <taxon>Anura</taxon>
        <taxon>Neobatrachia</taxon>
        <taxon>Ranoidea</taxon>
        <taxon>Ranidae</taxon>
        <taxon>Staurois</taxon>
    </lineage>
</organism>